<dbReference type="Gramene" id="TraesJAG7D03G04417880.2">
    <property type="protein sequence ID" value="TraesJAG7D03G04417880.2"/>
    <property type="gene ID" value="TraesJAG7D03G04417880"/>
</dbReference>
<dbReference type="EnsemblPlants" id="TraesCS7D02G393600.1">
    <property type="protein sequence ID" value="TraesCS7D02G393600.1"/>
    <property type="gene ID" value="TraesCS7D02G393600"/>
</dbReference>
<dbReference type="Gramene" id="TraesROB_scaffold_121247_01G000100.1">
    <property type="protein sequence ID" value="TraesROB_scaffold_121247_01G000100.1"/>
    <property type="gene ID" value="TraesROB_scaffold_121247_01G000100"/>
</dbReference>
<dbReference type="Gramene" id="TraesCLE_scaffold_092555_01G000100.1">
    <property type="protein sequence ID" value="TraesCLE_scaffold_092555_01G000100.1"/>
    <property type="gene ID" value="TraesCLE_scaffold_092555_01G000100"/>
</dbReference>
<dbReference type="Gene3D" id="1.10.246.220">
    <property type="match status" value="1"/>
</dbReference>
<dbReference type="Gramene" id="TraesRN7D0100952100.2">
    <property type="protein sequence ID" value="TraesRN7D0100952100.2"/>
    <property type="gene ID" value="TraesRN7D0100952100"/>
</dbReference>
<accession>A0A3B6TNF1</accession>
<dbReference type="OrthoDB" id="684780at2759"/>
<protein>
    <submittedName>
        <fullName evidence="4">Uncharacterized protein</fullName>
    </submittedName>
</protein>
<dbReference type="Proteomes" id="UP000019116">
    <property type="component" value="Chromosome 7D"/>
</dbReference>
<dbReference type="PROSITE" id="PS50090">
    <property type="entry name" value="MYB_LIKE"/>
    <property type="match status" value="1"/>
</dbReference>
<dbReference type="SUPFAM" id="SSF46689">
    <property type="entry name" value="Homeodomain-like"/>
    <property type="match status" value="1"/>
</dbReference>
<dbReference type="CDD" id="cd11660">
    <property type="entry name" value="SANT_TRF"/>
    <property type="match status" value="1"/>
</dbReference>
<dbReference type="Gramene" id="TraesNOR7D03G04483640.1">
    <property type="protein sequence ID" value="TraesNOR7D03G04483640.1"/>
    <property type="gene ID" value="TraesNOR7D03G04483640"/>
</dbReference>
<evidence type="ECO:0000259" key="2">
    <source>
        <dbReference type="PROSITE" id="PS50090"/>
    </source>
</evidence>
<dbReference type="Gramene" id="TraesARI7D03G04511390.1">
    <property type="protein sequence ID" value="TraesARI7D03G04511390.1"/>
    <property type="gene ID" value="TraesARI7D03G04511390"/>
</dbReference>
<sequence length="203" mass="23087">MEAAEEVQIWAPILADPLDWPPSSVTIPLPSQVEEYFSYVYGTDGMGISKFAPEPDDDLGGTMSNLIVKEKWWRGLRGPRKRRIFPWGTGSMNFHRRKNNEHWTHEEVKKLVKGVKAYGVGRWTMVKSRYFSASVPDPAHLKDKWRNLLRACGVPCASQRKEKAQKTMFRPLDTELIQQIQGVAIDSASTSKMKKHRGKGTTS</sequence>
<dbReference type="STRING" id="4565.A0A3B6TNF1"/>
<dbReference type="Gramene" id="TraesJUL7D03G04478900.1">
    <property type="protein sequence ID" value="TraesJUL7D03G04478900.1"/>
    <property type="gene ID" value="TraesJUL7D03G04478900"/>
</dbReference>
<evidence type="ECO:0000313" key="4">
    <source>
        <dbReference type="EnsemblPlants" id="TraesCS7D02G393600.1"/>
    </source>
</evidence>
<evidence type="ECO:0000259" key="3">
    <source>
        <dbReference type="PROSITE" id="PS51294"/>
    </source>
</evidence>
<dbReference type="InterPro" id="IPR009057">
    <property type="entry name" value="Homeodomain-like_sf"/>
</dbReference>
<dbReference type="PROSITE" id="PS51294">
    <property type="entry name" value="HTH_MYB"/>
    <property type="match status" value="1"/>
</dbReference>
<dbReference type="GeneID" id="123169863"/>
<dbReference type="Gramene" id="TraesPARA_EIv1.0_2602080.1">
    <property type="protein sequence ID" value="TraesPARA_EIv1.0_2602080.1.CDS"/>
    <property type="gene ID" value="TraesPARA_EIv1.0_2602080"/>
</dbReference>
<dbReference type="PANTHER" id="PTHR47122">
    <property type="entry name" value="MYB-LIKE DNA-BINDING DOMAIN CONTAINING PROTEIN, EXPRESSED"/>
    <property type="match status" value="1"/>
</dbReference>
<dbReference type="Gramene" id="TraesSYM7D03G04488780.1">
    <property type="protein sequence ID" value="TraesSYM7D03G04488780.1"/>
    <property type="gene ID" value="TraesSYM7D03G04488780"/>
</dbReference>
<dbReference type="Gramene" id="TraesCAD_scaffold_107879_01G000100.1">
    <property type="protein sequence ID" value="TraesCAD_scaffold_107879_01G000100.1"/>
    <property type="gene ID" value="TraesCAD_scaffold_107879_01G000100"/>
</dbReference>
<proteinExistence type="predicted"/>
<gene>
    <name evidence="4" type="primary">LOC123169863</name>
</gene>
<dbReference type="GO" id="GO:0003677">
    <property type="term" value="F:DNA binding"/>
    <property type="evidence" value="ECO:0007669"/>
    <property type="project" value="UniProtKB-KW"/>
</dbReference>
<dbReference type="InterPro" id="IPR001005">
    <property type="entry name" value="SANT/Myb"/>
</dbReference>
<dbReference type="SMART" id="SM00717">
    <property type="entry name" value="SANT"/>
    <property type="match status" value="1"/>
</dbReference>
<name>A0A3B6TNF1_WHEAT</name>
<dbReference type="RefSeq" id="XP_044443663.1">
    <property type="nucleotide sequence ID" value="XM_044587728.1"/>
</dbReference>
<keyword evidence="1" id="KW-0238">DNA-binding</keyword>
<feature type="domain" description="HTH myb-type" evidence="3">
    <location>
        <begin position="95"/>
        <end position="153"/>
    </location>
</feature>
<dbReference type="Gramene" id="TraesCS7D03G0926500.2">
    <property type="protein sequence ID" value="TraesCS7D03G0926500.2.CDS"/>
    <property type="gene ID" value="TraesCS7D03G0926500"/>
</dbReference>
<dbReference type="Gramene" id="TraesCS7D02G393600.1">
    <property type="protein sequence ID" value="TraesCS7D02G393600.1"/>
    <property type="gene ID" value="TraesCS7D02G393600"/>
</dbReference>
<evidence type="ECO:0000256" key="1">
    <source>
        <dbReference type="ARBA" id="ARBA00023125"/>
    </source>
</evidence>
<dbReference type="AlphaFoldDB" id="A0A3B6TNF1"/>
<dbReference type="InterPro" id="IPR017930">
    <property type="entry name" value="Myb_dom"/>
</dbReference>
<evidence type="ECO:0000313" key="5">
    <source>
        <dbReference type="Proteomes" id="UP000019116"/>
    </source>
</evidence>
<organism evidence="4">
    <name type="scientific">Triticum aestivum</name>
    <name type="common">Wheat</name>
    <dbReference type="NCBI Taxonomy" id="4565"/>
    <lineage>
        <taxon>Eukaryota</taxon>
        <taxon>Viridiplantae</taxon>
        <taxon>Streptophyta</taxon>
        <taxon>Embryophyta</taxon>
        <taxon>Tracheophyta</taxon>
        <taxon>Spermatophyta</taxon>
        <taxon>Magnoliopsida</taxon>
        <taxon>Liliopsida</taxon>
        <taxon>Poales</taxon>
        <taxon>Poaceae</taxon>
        <taxon>BOP clade</taxon>
        <taxon>Pooideae</taxon>
        <taxon>Triticodae</taxon>
        <taxon>Triticeae</taxon>
        <taxon>Triticinae</taxon>
        <taxon>Triticum</taxon>
    </lineage>
</organism>
<dbReference type="Gramene" id="TraesLDM7D03G04441340.1">
    <property type="protein sequence ID" value="TraesLDM7D03G04441340.1"/>
    <property type="gene ID" value="TraesLDM7D03G04441340"/>
</dbReference>
<dbReference type="Pfam" id="PF00249">
    <property type="entry name" value="Myb_DNA-binding"/>
    <property type="match status" value="1"/>
</dbReference>
<reference evidence="4" key="1">
    <citation type="submission" date="2018-08" db="EMBL/GenBank/DDBJ databases">
        <authorList>
            <person name="Rossello M."/>
        </authorList>
    </citation>
    <scope>NUCLEOTIDE SEQUENCE [LARGE SCALE GENOMIC DNA]</scope>
    <source>
        <strain evidence="4">cv. Chinese Spring</strain>
    </source>
</reference>
<feature type="domain" description="Myb-like" evidence="2">
    <location>
        <begin position="95"/>
        <end position="149"/>
    </location>
</feature>
<dbReference type="Gramene" id="TraesWEE_scaffold_117660_01G000100.1">
    <property type="protein sequence ID" value="TraesWEE_scaffold_117660_01G000100.1"/>
    <property type="gene ID" value="TraesWEE_scaffold_117660_01G000100"/>
</dbReference>
<dbReference type="PANTHER" id="PTHR47122:SF7">
    <property type="entry name" value="MYB-LIKE DOMAIN-CONTAINING PROTEIN"/>
    <property type="match status" value="1"/>
</dbReference>
<reference evidence="4" key="2">
    <citation type="submission" date="2018-10" db="UniProtKB">
        <authorList>
            <consortium name="EnsemblPlants"/>
        </authorList>
    </citation>
    <scope>IDENTIFICATION</scope>
</reference>
<keyword evidence="5" id="KW-1185">Reference proteome</keyword>